<sequence>VFDRFALGDLTVRVIGAPMAGGPSTPALAAAVSNGGGLGFLAGGLSSADELADSILAARRLSSGPLGVNLFVPQPRIATVDELGAFAKALQDEAEHYGVALGEPRDADDEYAAKLDVVCDLRPEVVSFTFGPPSEAACIRLGDAGILTLATVTTVREALIANSCGVSALVAQGPEAGGHRATFDPIAAPAADPLDDLVSALVACFDCPVVAAGGLGTPAAVRRAQDAGATAVQIGTALLLADEAGTNPVHRGALRDPQFTETVVTRAFTGRYARALRNGFIDRHDGHSVFGFPQAAMITGPIQAAAVKLADPHGVGMWTGAGFRDARTGSATDIVQELAGC</sequence>
<evidence type="ECO:0000313" key="11">
    <source>
        <dbReference type="Proteomes" id="UP000236318"/>
    </source>
</evidence>
<dbReference type="GO" id="GO:0018580">
    <property type="term" value="F:nitronate monooxygenase activity"/>
    <property type="evidence" value="ECO:0007669"/>
    <property type="project" value="InterPro"/>
</dbReference>
<organism evidence="10 11">
    <name type="scientific">Mycobacterium ahvazicum</name>
    <dbReference type="NCBI Taxonomy" id="1964395"/>
    <lineage>
        <taxon>Bacteria</taxon>
        <taxon>Bacillati</taxon>
        <taxon>Actinomycetota</taxon>
        <taxon>Actinomycetes</taxon>
        <taxon>Mycobacteriales</taxon>
        <taxon>Mycobacteriaceae</taxon>
        <taxon>Mycobacterium</taxon>
        <taxon>Mycobacterium simiae complex</taxon>
    </lineage>
</organism>
<comment type="similarity">
    <text evidence="2">Belongs to the nitronate monooxygenase family. NMO class I subfamily.</text>
</comment>
<dbReference type="InterPro" id="IPR013785">
    <property type="entry name" value="Aldolase_TIM"/>
</dbReference>
<evidence type="ECO:0000256" key="4">
    <source>
        <dbReference type="ARBA" id="ARBA00022630"/>
    </source>
</evidence>
<comment type="cofactor">
    <cofactor evidence="1">
        <name>FMN</name>
        <dbReference type="ChEBI" id="CHEBI:58210"/>
    </cofactor>
</comment>
<keyword evidence="7" id="KW-0503">Monooxygenase</keyword>
<name>A0A2K4Y6Y7_9MYCO</name>
<evidence type="ECO:0000256" key="2">
    <source>
        <dbReference type="ARBA" id="ARBA00009881"/>
    </source>
</evidence>
<dbReference type="EMBL" id="FXEG02000002">
    <property type="protein sequence ID" value="SOX52543.1"/>
    <property type="molecule type" value="Genomic_DNA"/>
</dbReference>
<evidence type="ECO:0000313" key="10">
    <source>
        <dbReference type="EMBL" id="SOX52543.1"/>
    </source>
</evidence>
<dbReference type="Proteomes" id="UP000236318">
    <property type="component" value="Unassembled WGS sequence"/>
</dbReference>
<keyword evidence="5" id="KW-0288">FMN</keyword>
<protein>
    <recommendedName>
        <fullName evidence="8">Propionate 3-nitronate monooxygenase</fullName>
    </recommendedName>
</protein>
<dbReference type="Gene3D" id="3.20.20.70">
    <property type="entry name" value="Aldolase class I"/>
    <property type="match status" value="1"/>
</dbReference>
<keyword evidence="3" id="KW-0216">Detoxification</keyword>
<comment type="catalytic activity">
    <reaction evidence="9">
        <text>3 propionate 3-nitronate + 3 O2 + H2O = 3 3-oxopropanoate + 2 nitrate + nitrite + H2O2 + 3 H(+)</text>
        <dbReference type="Rhea" id="RHEA:57332"/>
        <dbReference type="ChEBI" id="CHEBI:15377"/>
        <dbReference type="ChEBI" id="CHEBI:15378"/>
        <dbReference type="ChEBI" id="CHEBI:15379"/>
        <dbReference type="ChEBI" id="CHEBI:16240"/>
        <dbReference type="ChEBI" id="CHEBI:16301"/>
        <dbReference type="ChEBI" id="CHEBI:17632"/>
        <dbReference type="ChEBI" id="CHEBI:33190"/>
        <dbReference type="ChEBI" id="CHEBI:136067"/>
    </reaction>
</comment>
<dbReference type="PANTHER" id="PTHR42747:SF3">
    <property type="entry name" value="NITRONATE MONOOXYGENASE-RELATED"/>
    <property type="match status" value="1"/>
</dbReference>
<reference evidence="10" key="1">
    <citation type="submission" date="2018-01" db="EMBL/GenBank/DDBJ databases">
        <authorList>
            <consortium name="Urmite Genomes"/>
        </authorList>
    </citation>
    <scope>NUCLEOTIDE SEQUENCE [LARGE SCALE GENOMIC DNA]</scope>
    <source>
        <strain evidence="10">AFP003</strain>
    </source>
</reference>
<evidence type="ECO:0000256" key="3">
    <source>
        <dbReference type="ARBA" id="ARBA00022575"/>
    </source>
</evidence>
<keyword evidence="6" id="KW-0560">Oxidoreductase</keyword>
<dbReference type="GO" id="GO:0051213">
    <property type="term" value="F:dioxygenase activity"/>
    <property type="evidence" value="ECO:0007669"/>
    <property type="project" value="UniProtKB-KW"/>
</dbReference>
<keyword evidence="10" id="KW-0223">Dioxygenase</keyword>
<comment type="caution">
    <text evidence="10">The sequence shown here is derived from an EMBL/GenBank/DDBJ whole genome shotgun (WGS) entry which is preliminary data.</text>
</comment>
<dbReference type="GO" id="GO:0009636">
    <property type="term" value="P:response to toxic substance"/>
    <property type="evidence" value="ECO:0007669"/>
    <property type="project" value="UniProtKB-KW"/>
</dbReference>
<dbReference type="CDD" id="cd04730">
    <property type="entry name" value="NPD_like"/>
    <property type="match status" value="1"/>
</dbReference>
<evidence type="ECO:0000256" key="1">
    <source>
        <dbReference type="ARBA" id="ARBA00001917"/>
    </source>
</evidence>
<accession>A0A2K4Y6Y7</accession>
<dbReference type="AlphaFoldDB" id="A0A2K4Y6Y7"/>
<dbReference type="SUPFAM" id="SSF51412">
    <property type="entry name" value="Inosine monophosphate dehydrogenase (IMPDH)"/>
    <property type="match status" value="1"/>
</dbReference>
<dbReference type="InterPro" id="IPR004136">
    <property type="entry name" value="NMO"/>
</dbReference>
<feature type="non-terminal residue" evidence="10">
    <location>
        <position position="1"/>
    </location>
</feature>
<keyword evidence="11" id="KW-1185">Reference proteome</keyword>
<evidence type="ECO:0000256" key="7">
    <source>
        <dbReference type="ARBA" id="ARBA00023033"/>
    </source>
</evidence>
<evidence type="ECO:0000256" key="9">
    <source>
        <dbReference type="ARBA" id="ARBA00049401"/>
    </source>
</evidence>
<dbReference type="PANTHER" id="PTHR42747">
    <property type="entry name" value="NITRONATE MONOOXYGENASE-RELATED"/>
    <property type="match status" value="1"/>
</dbReference>
<dbReference type="Pfam" id="PF03060">
    <property type="entry name" value="NMO"/>
    <property type="match status" value="1"/>
</dbReference>
<keyword evidence="4" id="KW-0285">Flavoprotein</keyword>
<gene>
    <name evidence="10" type="ORF">MAAFP003_1209</name>
</gene>
<evidence type="ECO:0000256" key="6">
    <source>
        <dbReference type="ARBA" id="ARBA00023002"/>
    </source>
</evidence>
<proteinExistence type="inferred from homology"/>
<evidence type="ECO:0000256" key="5">
    <source>
        <dbReference type="ARBA" id="ARBA00022643"/>
    </source>
</evidence>
<evidence type="ECO:0000256" key="8">
    <source>
        <dbReference type="ARBA" id="ARBA00031155"/>
    </source>
</evidence>